<dbReference type="InterPro" id="IPR000085">
    <property type="entry name" value="RuvA"/>
</dbReference>
<feature type="region of interest" description="Domain III" evidence="6">
    <location>
        <begin position="151"/>
        <end position="203"/>
    </location>
</feature>
<dbReference type="InterPro" id="IPR013849">
    <property type="entry name" value="DNA_helicase_Holl-junc_RuvA_I"/>
</dbReference>
<evidence type="ECO:0000256" key="1">
    <source>
        <dbReference type="ARBA" id="ARBA00022490"/>
    </source>
</evidence>
<comment type="domain">
    <text evidence="6">Has three domains with a flexible linker between the domains II and III and assumes an 'L' shape. Domain III is highly mobile and contacts RuvB.</text>
</comment>
<keyword evidence="9" id="KW-0547">Nucleotide-binding</keyword>
<dbReference type="AlphaFoldDB" id="A0A1H8I8N5"/>
<dbReference type="InterPro" id="IPR010994">
    <property type="entry name" value="RuvA_2-like"/>
</dbReference>
<comment type="subunit">
    <text evidence="6">Homotetramer. Forms an RuvA(8)-RuvB(12)-Holliday junction (HJ) complex. HJ DNA is sandwiched between 2 RuvA tetramers; dsDNA enters through RuvA and exits via RuvB. An RuvB hexamer assembles on each DNA strand where it exits the tetramer. Each RuvB hexamer is contacted by two RuvA subunits (via domain III) on 2 adjacent RuvB subunits; this complex drives branch migration. In the full resolvosome a probable DNA-RuvA(4)-RuvB(12)-RuvC(2) complex forms which resolves the HJ.</text>
</comment>
<keyword evidence="9" id="KW-0347">Helicase</keyword>
<dbReference type="SUPFAM" id="SSF50249">
    <property type="entry name" value="Nucleic acid-binding proteins"/>
    <property type="match status" value="1"/>
</dbReference>
<dbReference type="NCBIfam" id="TIGR00084">
    <property type="entry name" value="ruvA"/>
    <property type="match status" value="1"/>
</dbReference>
<keyword evidence="3 6" id="KW-0238">DNA-binding</keyword>
<comment type="subcellular location">
    <subcellularLocation>
        <location evidence="6">Cytoplasm</location>
    </subcellularLocation>
</comment>
<dbReference type="CDD" id="cd14332">
    <property type="entry name" value="UBA_RuvA_C"/>
    <property type="match status" value="1"/>
</dbReference>
<evidence type="ECO:0000256" key="6">
    <source>
        <dbReference type="HAMAP-Rule" id="MF_00031"/>
    </source>
</evidence>
<dbReference type="OrthoDB" id="5293449at2"/>
<dbReference type="SUPFAM" id="SSF47781">
    <property type="entry name" value="RuvA domain 2-like"/>
    <property type="match status" value="1"/>
</dbReference>
<dbReference type="InterPro" id="IPR012340">
    <property type="entry name" value="NA-bd_OB-fold"/>
</dbReference>
<evidence type="ECO:0000313" key="9">
    <source>
        <dbReference type="EMBL" id="SEN64691.1"/>
    </source>
</evidence>
<keyword evidence="9" id="KW-0067">ATP-binding</keyword>
<dbReference type="EMBL" id="FODF01000007">
    <property type="protein sequence ID" value="SEN64691.1"/>
    <property type="molecule type" value="Genomic_DNA"/>
</dbReference>
<dbReference type="HAMAP" id="MF_00031">
    <property type="entry name" value="DNA_HJ_migration_RuvA"/>
    <property type="match status" value="1"/>
</dbReference>
<dbReference type="Gene3D" id="2.40.50.140">
    <property type="entry name" value="Nucleic acid-binding proteins"/>
    <property type="match status" value="1"/>
</dbReference>
<dbReference type="Proteomes" id="UP000199512">
    <property type="component" value="Unassembled WGS sequence"/>
</dbReference>
<keyword evidence="9" id="KW-0378">Hydrolase</keyword>
<dbReference type="GO" id="GO:0005737">
    <property type="term" value="C:cytoplasm"/>
    <property type="evidence" value="ECO:0007669"/>
    <property type="project" value="UniProtKB-SubCell"/>
</dbReference>
<feature type="domain" description="DNA helicase Holliday junction RuvA type" evidence="7">
    <location>
        <begin position="1"/>
        <end position="59"/>
    </location>
</feature>
<dbReference type="GO" id="GO:0005524">
    <property type="term" value="F:ATP binding"/>
    <property type="evidence" value="ECO:0007669"/>
    <property type="project" value="InterPro"/>
</dbReference>
<dbReference type="GO" id="GO:0009378">
    <property type="term" value="F:four-way junction helicase activity"/>
    <property type="evidence" value="ECO:0007669"/>
    <property type="project" value="InterPro"/>
</dbReference>
<proteinExistence type="inferred from homology"/>
<dbReference type="Pfam" id="PF14520">
    <property type="entry name" value="HHH_5"/>
    <property type="match status" value="1"/>
</dbReference>
<evidence type="ECO:0000256" key="2">
    <source>
        <dbReference type="ARBA" id="ARBA00022763"/>
    </source>
</evidence>
<comment type="similarity">
    <text evidence="6">Belongs to the RuvA family.</text>
</comment>
<dbReference type="InterPro" id="IPR036267">
    <property type="entry name" value="RuvA_C_sf"/>
</dbReference>
<keyword evidence="5 6" id="KW-0234">DNA repair</keyword>
<reference evidence="9 10" key="1">
    <citation type="submission" date="2016-10" db="EMBL/GenBank/DDBJ databases">
        <authorList>
            <person name="de Groot N.N."/>
        </authorList>
    </citation>
    <scope>NUCLEOTIDE SEQUENCE [LARGE SCALE GENOMIC DNA]</scope>
    <source>
        <strain evidence="9 10">Calf135</strain>
    </source>
</reference>
<dbReference type="GO" id="GO:0000400">
    <property type="term" value="F:four-way junction DNA binding"/>
    <property type="evidence" value="ECO:0007669"/>
    <property type="project" value="UniProtKB-UniRule"/>
</dbReference>
<dbReference type="InterPro" id="IPR011114">
    <property type="entry name" value="RuvA_C"/>
</dbReference>
<dbReference type="Pfam" id="PF01330">
    <property type="entry name" value="RuvA_N"/>
    <property type="match status" value="1"/>
</dbReference>
<dbReference type="STRING" id="215200.SAMN05216454_10776"/>
<dbReference type="GO" id="GO:0006281">
    <property type="term" value="P:DNA repair"/>
    <property type="evidence" value="ECO:0007669"/>
    <property type="project" value="UniProtKB-UniRule"/>
</dbReference>
<dbReference type="GO" id="GO:0009379">
    <property type="term" value="C:Holliday junction helicase complex"/>
    <property type="evidence" value="ECO:0007669"/>
    <property type="project" value="InterPro"/>
</dbReference>
<name>A0A1H8I8N5_9FIRM</name>
<evidence type="ECO:0000256" key="4">
    <source>
        <dbReference type="ARBA" id="ARBA00023172"/>
    </source>
</evidence>
<sequence length="203" mass="22471">MIGYIKGKVVEIGADYIILENNDIGYKLNASSNTISHMQLDEEKKVFTKMIVRDDDISLCGFHSKDEEEMFNLLTSVSKIGTKVGMSILSFATPAELSRYIATNDTAALSKAPGVGKKTAQRIVLELKDKIKKIAFEDDGEVISPVETQVSNDEDGAVEALMQLGYSKAEAQEAVLYVKQPGMELEDIIKKSLEYIMKTSMKF</sequence>
<evidence type="ECO:0000256" key="3">
    <source>
        <dbReference type="ARBA" id="ARBA00023125"/>
    </source>
</evidence>
<dbReference type="Gene3D" id="1.10.8.10">
    <property type="entry name" value="DNA helicase RuvA subunit, C-terminal domain"/>
    <property type="match status" value="1"/>
</dbReference>
<keyword evidence="10" id="KW-1185">Reference proteome</keyword>
<dbReference type="GO" id="GO:0006310">
    <property type="term" value="P:DNA recombination"/>
    <property type="evidence" value="ECO:0007669"/>
    <property type="project" value="UniProtKB-UniRule"/>
</dbReference>
<keyword evidence="4 6" id="KW-0233">DNA recombination</keyword>
<keyword evidence="2 6" id="KW-0227">DNA damage</keyword>
<protein>
    <recommendedName>
        <fullName evidence="6">Holliday junction branch migration complex subunit RuvA</fullName>
    </recommendedName>
</protein>
<evidence type="ECO:0000259" key="8">
    <source>
        <dbReference type="Pfam" id="PF07499"/>
    </source>
</evidence>
<dbReference type="GO" id="GO:0048476">
    <property type="term" value="C:Holliday junction resolvase complex"/>
    <property type="evidence" value="ECO:0007669"/>
    <property type="project" value="UniProtKB-UniRule"/>
</dbReference>
<comment type="function">
    <text evidence="6">The RuvA-RuvB-RuvC complex processes Holliday junction (HJ) DNA during genetic recombination and DNA repair, while the RuvA-RuvB complex plays an important role in the rescue of blocked DNA replication forks via replication fork reversal (RFR). RuvA specifically binds to HJ cruciform DNA, conferring on it an open structure. The RuvB hexamer acts as an ATP-dependent pump, pulling dsDNA into and through the RuvAB complex. HJ branch migration allows RuvC to scan DNA until it finds its consensus sequence, where it cleaves and resolves the cruciform DNA.</text>
</comment>
<dbReference type="RefSeq" id="WP_091975584.1">
    <property type="nucleotide sequence ID" value="NZ_FODF01000007.1"/>
</dbReference>
<gene>
    <name evidence="6" type="primary">ruvA</name>
    <name evidence="9" type="ORF">SAMN05216454_10776</name>
</gene>
<dbReference type="Gene3D" id="1.10.150.20">
    <property type="entry name" value="5' to 3' exonuclease, C-terminal subdomain"/>
    <property type="match status" value="1"/>
</dbReference>
<comment type="caution">
    <text evidence="6">Lacks conserved residue(s) required for the propagation of feature annotation.</text>
</comment>
<evidence type="ECO:0000259" key="7">
    <source>
        <dbReference type="Pfam" id="PF01330"/>
    </source>
</evidence>
<organism evidence="9 10">
    <name type="scientific">Peptostreptococcus russellii</name>
    <dbReference type="NCBI Taxonomy" id="215200"/>
    <lineage>
        <taxon>Bacteria</taxon>
        <taxon>Bacillati</taxon>
        <taxon>Bacillota</taxon>
        <taxon>Clostridia</taxon>
        <taxon>Peptostreptococcales</taxon>
        <taxon>Peptostreptococcaceae</taxon>
        <taxon>Peptostreptococcus</taxon>
    </lineage>
</organism>
<dbReference type="SUPFAM" id="SSF46929">
    <property type="entry name" value="DNA helicase RuvA subunit, C-terminal domain"/>
    <property type="match status" value="1"/>
</dbReference>
<evidence type="ECO:0000313" key="10">
    <source>
        <dbReference type="Proteomes" id="UP000199512"/>
    </source>
</evidence>
<keyword evidence="1 6" id="KW-0963">Cytoplasm</keyword>
<dbReference type="Pfam" id="PF07499">
    <property type="entry name" value="RuvA_C"/>
    <property type="match status" value="1"/>
</dbReference>
<accession>A0A1H8I8N5</accession>
<feature type="domain" description="Holliday junction DNA helicase RuvA C-terminal" evidence="8">
    <location>
        <begin position="157"/>
        <end position="196"/>
    </location>
</feature>
<evidence type="ECO:0000256" key="5">
    <source>
        <dbReference type="ARBA" id="ARBA00023204"/>
    </source>
</evidence>